<dbReference type="Proteomes" id="UP000316624">
    <property type="component" value="Unassembled WGS sequence"/>
</dbReference>
<comment type="similarity">
    <text evidence="1">Belongs to the ATP-dependent AMP-binding enzyme family.</text>
</comment>
<evidence type="ECO:0000256" key="1">
    <source>
        <dbReference type="ARBA" id="ARBA00006432"/>
    </source>
</evidence>
<feature type="domain" description="AMP-dependent synthetase/ligase" evidence="3">
    <location>
        <begin position="6"/>
        <end position="355"/>
    </location>
</feature>
<dbReference type="PROSITE" id="PS00455">
    <property type="entry name" value="AMP_BINDING"/>
    <property type="match status" value="1"/>
</dbReference>
<dbReference type="Pfam" id="PF13193">
    <property type="entry name" value="AMP-binding_C"/>
    <property type="match status" value="1"/>
</dbReference>
<dbReference type="InterPro" id="IPR042099">
    <property type="entry name" value="ANL_N_sf"/>
</dbReference>
<dbReference type="Pfam" id="PF00501">
    <property type="entry name" value="AMP-binding"/>
    <property type="match status" value="1"/>
</dbReference>
<dbReference type="InterPro" id="IPR025110">
    <property type="entry name" value="AMP-bd_C"/>
</dbReference>
<protein>
    <submittedName>
        <fullName evidence="5">Acyl-CoA synthetase (AMP-forming)/AMP-acid ligase II</fullName>
    </submittedName>
</protein>
<name>A0A562KMW1_SPHWJ</name>
<evidence type="ECO:0000313" key="6">
    <source>
        <dbReference type="Proteomes" id="UP000316624"/>
    </source>
</evidence>
<dbReference type="InterPro" id="IPR000873">
    <property type="entry name" value="AMP-dep_synth/lig_dom"/>
</dbReference>
<dbReference type="EMBL" id="VLKK01000002">
    <property type="protein sequence ID" value="TWH96677.1"/>
    <property type="molecule type" value="Genomic_DNA"/>
</dbReference>
<proteinExistence type="inferred from homology"/>
<organism evidence="5 6">
    <name type="scientific">Sphingobium wenxiniae (strain DSM 21828 / CGMCC 1.7748 / JZ-1)</name>
    <dbReference type="NCBI Taxonomy" id="595605"/>
    <lineage>
        <taxon>Bacteria</taxon>
        <taxon>Pseudomonadati</taxon>
        <taxon>Pseudomonadota</taxon>
        <taxon>Alphaproteobacteria</taxon>
        <taxon>Sphingomonadales</taxon>
        <taxon>Sphingomonadaceae</taxon>
        <taxon>Sphingobium</taxon>
    </lineage>
</organism>
<dbReference type="Gene3D" id="3.40.50.12780">
    <property type="entry name" value="N-terminal domain of ligase-like"/>
    <property type="match status" value="1"/>
</dbReference>
<dbReference type="Gene3D" id="3.30.300.30">
    <property type="match status" value="1"/>
</dbReference>
<evidence type="ECO:0000259" key="3">
    <source>
        <dbReference type="Pfam" id="PF00501"/>
    </source>
</evidence>
<sequence>MSIITTARDHPDKPATIMAGSGDVTTYAQLLAQAEQLARVLLTELRAGDRIAMICANEPGYLVAAWAARRAGLHFVPVNWHLTLDEAGYIVRNSDARALVASASLGDVAKAIAADDDALVLRLSIGGAIDGFVAVEEAIASAPATPLPDGPDGNPMFYSSGTTGRPKGILRALGNAPFASSTAGEELLGTIFSIDADTVLLIPAPLYHAAPMGWSQAAQGLDGTVVVMERFDPEALLAAVEKYRVTHINCVPIHLIRLLRLPEEVRNRYDLSSLRHVVHAAAPCPPDVKRAMIEWLGPVVEEFYSASEAAGFCTVTSEEWLRKPGTVGRPLSGRVRVAGEDGRLLPPGEPGLLYFEATPRFVYHNDAEKTEGFFDADGWGCNGDIGWVDEDGYLFLADRKSNMIISGGVNIYPQEVENQLINHPAVADVAVIGVPNPEYGEEVKAVVELRPEAAGSPDDAMARDLIAFCRDRLAGFKCPRSVDFVDRLPRHENGKLLKRELKARYDG</sequence>
<keyword evidence="2 5" id="KW-0436">Ligase</keyword>
<reference evidence="5 6" key="1">
    <citation type="journal article" date="2015" name="Stand. Genomic Sci.">
        <title>Genomic Encyclopedia of Bacterial and Archaeal Type Strains, Phase III: the genomes of soil and plant-associated and newly described type strains.</title>
        <authorList>
            <person name="Whitman W.B."/>
            <person name="Woyke T."/>
            <person name="Klenk H.P."/>
            <person name="Zhou Y."/>
            <person name="Lilburn T.G."/>
            <person name="Beck B.J."/>
            <person name="De Vos P."/>
            <person name="Vandamme P."/>
            <person name="Eisen J.A."/>
            <person name="Garrity G."/>
            <person name="Hugenholtz P."/>
            <person name="Kyrpides N.C."/>
        </authorList>
    </citation>
    <scope>NUCLEOTIDE SEQUENCE [LARGE SCALE GENOMIC DNA]</scope>
    <source>
        <strain evidence="5 6">CGMCC 1.7748</strain>
    </source>
</reference>
<comment type="caution">
    <text evidence="5">The sequence shown here is derived from an EMBL/GenBank/DDBJ whole genome shotgun (WGS) entry which is preliminary data.</text>
</comment>
<keyword evidence="6" id="KW-1185">Reference proteome</keyword>
<accession>A0A562KMW1</accession>
<dbReference type="GO" id="GO:0006631">
    <property type="term" value="P:fatty acid metabolic process"/>
    <property type="evidence" value="ECO:0007669"/>
    <property type="project" value="TreeGrafter"/>
</dbReference>
<dbReference type="GO" id="GO:0031956">
    <property type="term" value="F:medium-chain fatty acid-CoA ligase activity"/>
    <property type="evidence" value="ECO:0007669"/>
    <property type="project" value="TreeGrafter"/>
</dbReference>
<dbReference type="PANTHER" id="PTHR43201">
    <property type="entry name" value="ACYL-COA SYNTHETASE"/>
    <property type="match status" value="1"/>
</dbReference>
<dbReference type="AlphaFoldDB" id="A0A562KMW1"/>
<dbReference type="PANTHER" id="PTHR43201:SF5">
    <property type="entry name" value="MEDIUM-CHAIN ACYL-COA LIGASE ACSF2, MITOCHONDRIAL"/>
    <property type="match status" value="1"/>
</dbReference>
<dbReference type="SUPFAM" id="SSF56801">
    <property type="entry name" value="Acetyl-CoA synthetase-like"/>
    <property type="match status" value="1"/>
</dbReference>
<dbReference type="InterPro" id="IPR020845">
    <property type="entry name" value="AMP-binding_CS"/>
</dbReference>
<dbReference type="RefSeq" id="WP_021245989.1">
    <property type="nucleotide sequence ID" value="NZ_JACIIY010000009.1"/>
</dbReference>
<feature type="domain" description="AMP-binding enzyme C-terminal" evidence="4">
    <location>
        <begin position="415"/>
        <end position="495"/>
    </location>
</feature>
<dbReference type="InterPro" id="IPR045851">
    <property type="entry name" value="AMP-bd_C_sf"/>
</dbReference>
<evidence type="ECO:0000259" key="4">
    <source>
        <dbReference type="Pfam" id="PF13193"/>
    </source>
</evidence>
<gene>
    <name evidence="5" type="ORF">IQ35_00608</name>
</gene>
<evidence type="ECO:0000256" key="2">
    <source>
        <dbReference type="ARBA" id="ARBA00022598"/>
    </source>
</evidence>
<evidence type="ECO:0000313" key="5">
    <source>
        <dbReference type="EMBL" id="TWH96677.1"/>
    </source>
</evidence>